<dbReference type="SUPFAM" id="SSF48113">
    <property type="entry name" value="Heme-dependent peroxidases"/>
    <property type="match status" value="1"/>
</dbReference>
<feature type="domain" description="Plant heme peroxidase family profile" evidence="9">
    <location>
        <begin position="28"/>
        <end position="306"/>
    </location>
</feature>
<dbReference type="InterPro" id="IPR044831">
    <property type="entry name" value="Ccp1-like"/>
</dbReference>
<dbReference type="GO" id="GO:0020037">
    <property type="term" value="F:heme binding"/>
    <property type="evidence" value="ECO:0007669"/>
    <property type="project" value="InterPro"/>
</dbReference>
<dbReference type="Gene3D" id="1.10.420.10">
    <property type="entry name" value="Peroxidase, domain 2"/>
    <property type="match status" value="1"/>
</dbReference>
<dbReference type="InterPro" id="IPR002016">
    <property type="entry name" value="Haem_peroxidase"/>
</dbReference>
<comment type="caution">
    <text evidence="10">The sequence shown here is derived from an EMBL/GenBank/DDBJ whole genome shotgun (WGS) entry which is preliminary data.</text>
</comment>
<dbReference type="PANTHER" id="PTHR31356:SF36">
    <property type="entry name" value="L-ASCORBATE PEROXIDASE 3"/>
    <property type="match status" value="1"/>
</dbReference>
<keyword evidence="2" id="KW-0349">Heme</keyword>
<dbReference type="Proteomes" id="UP000593567">
    <property type="component" value="Unassembled WGS sequence"/>
</dbReference>
<dbReference type="GO" id="GO:0004601">
    <property type="term" value="F:peroxidase activity"/>
    <property type="evidence" value="ECO:0007669"/>
    <property type="project" value="UniProtKB-KW"/>
</dbReference>
<feature type="compositionally biased region" description="Low complexity" evidence="7">
    <location>
        <begin position="351"/>
        <end position="366"/>
    </location>
</feature>
<evidence type="ECO:0000259" key="9">
    <source>
        <dbReference type="PROSITE" id="PS50873"/>
    </source>
</evidence>
<evidence type="ECO:0000256" key="7">
    <source>
        <dbReference type="SAM" id="MobiDB-lite"/>
    </source>
</evidence>
<dbReference type="PROSITE" id="PS50873">
    <property type="entry name" value="PEROXIDASE_4"/>
    <property type="match status" value="1"/>
</dbReference>
<sequence length="406" mass="44233">MASPAVYRLGFILLLLPSTAEGVTTAEEAQAKAACRSALQNNRENIAGFVRLAFHDCVGGCNGCVNLNLVDPTNSDRPNAGLMEYVDELERQIAAGRKPASISRADFWILCSVEALQNARQNAGRAPLNINMVYGRQDCPDGPYTASTVNAANFPDPRQGLAVTEKWCLDTFGLNSQFCVALLGAHTLGRARARSSGFEGAWVRGAGEFHLNNGYYRELVGGTWIQNNNNPSGNLADHRWQFEKSRLGQPNLLMLNADMCLLKDIQPQAISGRVVPSNPDSIPDSPTATFVRTYALDDEAWIRDFTVFLTGPTGPLINDVDNRVDPLDTFPIQNLILQTVMSPGGNPPLPGGNLPPQGRNLPPQGRNLPPRETNHLAEIRDLELVLVDEEGPKNTCFGTSTMVWLL</sequence>
<dbReference type="Pfam" id="PF00141">
    <property type="entry name" value="peroxidase"/>
    <property type="match status" value="1"/>
</dbReference>
<dbReference type="PRINTS" id="PR00458">
    <property type="entry name" value="PEROXIDASE"/>
</dbReference>
<feature type="region of interest" description="Disordered" evidence="7">
    <location>
        <begin position="343"/>
        <end position="369"/>
    </location>
</feature>
<keyword evidence="4" id="KW-0560">Oxidoreductase</keyword>
<accession>A0A7J7KMI5</accession>
<dbReference type="GO" id="GO:0046872">
    <property type="term" value="F:metal ion binding"/>
    <property type="evidence" value="ECO:0007669"/>
    <property type="project" value="UniProtKB-KW"/>
</dbReference>
<feature type="chain" id="PRO_5029524577" evidence="8">
    <location>
        <begin position="23"/>
        <end position="406"/>
    </location>
</feature>
<protein>
    <submittedName>
        <fullName evidence="10">APX2</fullName>
    </submittedName>
</protein>
<feature type="signal peptide" evidence="8">
    <location>
        <begin position="1"/>
        <end position="22"/>
    </location>
</feature>
<proteinExistence type="inferred from homology"/>
<evidence type="ECO:0000313" key="11">
    <source>
        <dbReference type="Proteomes" id="UP000593567"/>
    </source>
</evidence>
<organism evidence="10 11">
    <name type="scientific">Bugula neritina</name>
    <name type="common">Brown bryozoan</name>
    <name type="synonym">Sertularia neritina</name>
    <dbReference type="NCBI Taxonomy" id="10212"/>
    <lineage>
        <taxon>Eukaryota</taxon>
        <taxon>Metazoa</taxon>
        <taxon>Spiralia</taxon>
        <taxon>Lophotrochozoa</taxon>
        <taxon>Bryozoa</taxon>
        <taxon>Gymnolaemata</taxon>
        <taxon>Cheilostomatida</taxon>
        <taxon>Flustrina</taxon>
        <taxon>Buguloidea</taxon>
        <taxon>Bugulidae</taxon>
        <taxon>Bugula</taxon>
    </lineage>
</organism>
<evidence type="ECO:0000313" key="10">
    <source>
        <dbReference type="EMBL" id="KAF6039356.1"/>
    </source>
</evidence>
<keyword evidence="1" id="KW-0575">Peroxidase</keyword>
<comment type="similarity">
    <text evidence="6">Belongs to the peroxidase family.</text>
</comment>
<gene>
    <name evidence="10" type="ORF">EB796_002320</name>
</gene>
<dbReference type="PANTHER" id="PTHR31356">
    <property type="entry name" value="THYLAKOID LUMENAL 29 KDA PROTEIN, CHLOROPLASTIC-RELATED"/>
    <property type="match status" value="1"/>
</dbReference>
<reference evidence="10" key="1">
    <citation type="submission" date="2020-06" db="EMBL/GenBank/DDBJ databases">
        <title>Draft genome of Bugula neritina, a colonial animal packing powerful symbionts and potential medicines.</title>
        <authorList>
            <person name="Rayko M."/>
        </authorList>
    </citation>
    <scope>NUCLEOTIDE SEQUENCE [LARGE SCALE GENOMIC DNA]</scope>
    <source>
        <strain evidence="10">Kwan_BN1</strain>
    </source>
</reference>
<dbReference type="Gene3D" id="1.10.520.10">
    <property type="match status" value="1"/>
</dbReference>
<dbReference type="GO" id="GO:0034599">
    <property type="term" value="P:cellular response to oxidative stress"/>
    <property type="evidence" value="ECO:0007669"/>
    <property type="project" value="InterPro"/>
</dbReference>
<evidence type="ECO:0000256" key="6">
    <source>
        <dbReference type="RuleBase" id="RU004241"/>
    </source>
</evidence>
<evidence type="ECO:0000256" key="2">
    <source>
        <dbReference type="ARBA" id="ARBA00022617"/>
    </source>
</evidence>
<name>A0A7J7KMI5_BUGNE</name>
<dbReference type="InterPro" id="IPR010255">
    <property type="entry name" value="Haem_peroxidase_sf"/>
</dbReference>
<dbReference type="GO" id="GO:0000302">
    <property type="term" value="P:response to reactive oxygen species"/>
    <property type="evidence" value="ECO:0007669"/>
    <property type="project" value="TreeGrafter"/>
</dbReference>
<keyword evidence="11" id="KW-1185">Reference proteome</keyword>
<evidence type="ECO:0000256" key="3">
    <source>
        <dbReference type="ARBA" id="ARBA00022723"/>
    </source>
</evidence>
<dbReference type="EMBL" id="VXIV02000272">
    <property type="protein sequence ID" value="KAF6039356.1"/>
    <property type="molecule type" value="Genomic_DNA"/>
</dbReference>
<dbReference type="AlphaFoldDB" id="A0A7J7KMI5"/>
<dbReference type="GO" id="GO:0042744">
    <property type="term" value="P:hydrogen peroxide catabolic process"/>
    <property type="evidence" value="ECO:0007669"/>
    <property type="project" value="TreeGrafter"/>
</dbReference>
<dbReference type="OrthoDB" id="9970727at2759"/>
<evidence type="ECO:0000256" key="1">
    <source>
        <dbReference type="ARBA" id="ARBA00022559"/>
    </source>
</evidence>
<keyword evidence="8" id="KW-0732">Signal</keyword>
<evidence type="ECO:0000256" key="8">
    <source>
        <dbReference type="SAM" id="SignalP"/>
    </source>
</evidence>
<evidence type="ECO:0000256" key="5">
    <source>
        <dbReference type="ARBA" id="ARBA00023004"/>
    </source>
</evidence>
<evidence type="ECO:0000256" key="4">
    <source>
        <dbReference type="ARBA" id="ARBA00023002"/>
    </source>
</evidence>
<keyword evidence="5" id="KW-0408">Iron</keyword>
<keyword evidence="3" id="KW-0479">Metal-binding</keyword>